<evidence type="ECO:0000256" key="10">
    <source>
        <dbReference type="SAM" id="MobiDB-lite"/>
    </source>
</evidence>
<evidence type="ECO:0000313" key="13">
    <source>
        <dbReference type="EMBL" id="THH17676.1"/>
    </source>
</evidence>
<dbReference type="Proteomes" id="UP000310158">
    <property type="component" value="Unassembled WGS sequence"/>
</dbReference>
<dbReference type="GO" id="GO:0004932">
    <property type="term" value="F:mating-type factor pheromone receptor activity"/>
    <property type="evidence" value="ECO:0007669"/>
    <property type="project" value="InterPro"/>
</dbReference>
<comment type="subcellular location">
    <subcellularLocation>
        <location evidence="1">Membrane</location>
        <topology evidence="1">Multi-pass membrane protein</topology>
    </subcellularLocation>
</comment>
<feature type="compositionally biased region" description="Low complexity" evidence="10">
    <location>
        <begin position="403"/>
        <end position="416"/>
    </location>
</feature>
<feature type="region of interest" description="Disordered" evidence="10">
    <location>
        <begin position="370"/>
        <end position="466"/>
    </location>
</feature>
<keyword evidence="12" id="KW-0732">Signal</keyword>
<sequence length="551" mass="59888">MSLLSLFFLILILPGQVKSNSIPAISIIAWLSVCNIIHAVNSLIWAGNVSVHVPVWCDIVTKVLLGAMVAVPGAFFCVCRNLELASSRDKTRLKESKQLYMALHIIVQDHRFSIVENFGCQAAVFNSLPALILVWIPPLLLSAVALLYCASASINVAKSCYNSVPLFPSAPEMTLSLFIRRLIFGYTGMIYMTVVYIIVLSSAASSGFNTWTSVSAMHSHFSAIEISSLGSFALVQVELIWWAIPIWSILMSILSAFGEETKEGYFFLINFFSRRFFGRDILPKRTKYADMITTTPTTPIHLLKSGWDDTLKSKTSSSTLAKKHVAFTQNASASTIFEFSSPSSPASPEEEASFTQSTLTYLESNAARQLHLPSPPPAAQAKGLSNHSVPPDDRLLVPPSHVPDTPSPSITPHSSILSADAWPEPPSTIPTPAKVHSATNPASIPPSVHPYALATPPSPTRSRSPSISVISAGCLDSYGYPLLPLALPARQMRDIPFNVSGPSMMPIPNANPVPRRSASSRSSKAPSQYRAPKRKAHKTEAIYMTVVKETV</sequence>
<evidence type="ECO:0000256" key="2">
    <source>
        <dbReference type="ARBA" id="ARBA00011085"/>
    </source>
</evidence>
<keyword evidence="9" id="KW-0807">Transducer</keyword>
<evidence type="ECO:0000256" key="11">
    <source>
        <dbReference type="SAM" id="Phobius"/>
    </source>
</evidence>
<dbReference type="PANTHER" id="PTHR28097">
    <property type="entry name" value="PHEROMONE A FACTOR RECEPTOR"/>
    <property type="match status" value="1"/>
</dbReference>
<keyword evidence="5 11" id="KW-1133">Transmembrane helix</keyword>
<evidence type="ECO:0000256" key="8">
    <source>
        <dbReference type="ARBA" id="ARBA00023170"/>
    </source>
</evidence>
<dbReference type="AlphaFoldDB" id="A0A4S4LYB8"/>
<dbReference type="Pfam" id="PF02076">
    <property type="entry name" value="STE3"/>
    <property type="match status" value="1"/>
</dbReference>
<comment type="caution">
    <text evidence="13">The sequence shown here is derived from an EMBL/GenBank/DDBJ whole genome shotgun (WGS) entry which is preliminary data.</text>
</comment>
<evidence type="ECO:0000256" key="7">
    <source>
        <dbReference type="ARBA" id="ARBA00023136"/>
    </source>
</evidence>
<keyword evidence="6" id="KW-0297">G-protein coupled receptor</keyword>
<organism evidence="13 14">
    <name type="scientific">Bondarzewia mesenterica</name>
    <dbReference type="NCBI Taxonomy" id="1095465"/>
    <lineage>
        <taxon>Eukaryota</taxon>
        <taxon>Fungi</taxon>
        <taxon>Dikarya</taxon>
        <taxon>Basidiomycota</taxon>
        <taxon>Agaricomycotina</taxon>
        <taxon>Agaricomycetes</taxon>
        <taxon>Russulales</taxon>
        <taxon>Bondarzewiaceae</taxon>
        <taxon>Bondarzewia</taxon>
    </lineage>
</organism>
<keyword evidence="8" id="KW-0675">Receptor</keyword>
<keyword evidence="14" id="KW-1185">Reference proteome</keyword>
<evidence type="ECO:0000256" key="6">
    <source>
        <dbReference type="ARBA" id="ARBA00023040"/>
    </source>
</evidence>
<dbReference type="GO" id="GO:0005886">
    <property type="term" value="C:plasma membrane"/>
    <property type="evidence" value="ECO:0007669"/>
    <property type="project" value="TreeGrafter"/>
</dbReference>
<feature type="signal peptide" evidence="12">
    <location>
        <begin position="1"/>
        <end position="19"/>
    </location>
</feature>
<evidence type="ECO:0000256" key="1">
    <source>
        <dbReference type="ARBA" id="ARBA00004141"/>
    </source>
</evidence>
<reference evidence="13 14" key="1">
    <citation type="submission" date="2019-02" db="EMBL/GenBank/DDBJ databases">
        <title>Genome sequencing of the rare red list fungi Bondarzewia mesenterica.</title>
        <authorList>
            <person name="Buettner E."/>
            <person name="Kellner H."/>
        </authorList>
    </citation>
    <scope>NUCLEOTIDE SEQUENCE [LARGE SCALE GENOMIC DNA]</scope>
    <source>
        <strain evidence="13 14">DSM 108281</strain>
    </source>
</reference>
<dbReference type="PRINTS" id="PR00899">
    <property type="entry name" value="GPCRSTE3"/>
</dbReference>
<keyword evidence="7 11" id="KW-0472">Membrane</keyword>
<name>A0A4S4LYB8_9AGAM</name>
<evidence type="ECO:0000313" key="14">
    <source>
        <dbReference type="Proteomes" id="UP000310158"/>
    </source>
</evidence>
<evidence type="ECO:0000256" key="3">
    <source>
        <dbReference type="ARBA" id="ARBA00022507"/>
    </source>
</evidence>
<evidence type="ECO:0008006" key="15">
    <source>
        <dbReference type="Google" id="ProtNLM"/>
    </source>
</evidence>
<keyword evidence="4 11" id="KW-0812">Transmembrane</keyword>
<dbReference type="OrthoDB" id="2874149at2759"/>
<dbReference type="EMBL" id="SGPL01000101">
    <property type="protein sequence ID" value="THH17676.1"/>
    <property type="molecule type" value="Genomic_DNA"/>
</dbReference>
<keyword evidence="3" id="KW-0589">Pheromone response</keyword>
<accession>A0A4S4LYB8</accession>
<evidence type="ECO:0000256" key="4">
    <source>
        <dbReference type="ARBA" id="ARBA00022692"/>
    </source>
</evidence>
<evidence type="ECO:0000256" key="5">
    <source>
        <dbReference type="ARBA" id="ARBA00022989"/>
    </source>
</evidence>
<feature type="transmembrane region" description="Helical" evidence="11">
    <location>
        <begin position="128"/>
        <end position="149"/>
    </location>
</feature>
<gene>
    <name evidence="13" type="ORF">EW146_g3174</name>
</gene>
<proteinExistence type="inferred from homology"/>
<dbReference type="GO" id="GO:0000750">
    <property type="term" value="P:pheromone-dependent signal transduction involved in conjugation with cellular fusion"/>
    <property type="evidence" value="ECO:0007669"/>
    <property type="project" value="TreeGrafter"/>
</dbReference>
<dbReference type="PANTHER" id="PTHR28097:SF1">
    <property type="entry name" value="PHEROMONE A FACTOR RECEPTOR"/>
    <property type="match status" value="1"/>
</dbReference>
<evidence type="ECO:0000256" key="9">
    <source>
        <dbReference type="ARBA" id="ARBA00023224"/>
    </source>
</evidence>
<dbReference type="InterPro" id="IPR001499">
    <property type="entry name" value="GPCR_STE3"/>
</dbReference>
<feature type="chain" id="PRO_5020594841" description="Pheromone receptor" evidence="12">
    <location>
        <begin position="20"/>
        <end position="551"/>
    </location>
</feature>
<evidence type="ECO:0000256" key="12">
    <source>
        <dbReference type="SAM" id="SignalP"/>
    </source>
</evidence>
<comment type="similarity">
    <text evidence="2">Belongs to the G-protein coupled receptor 4 family.</text>
</comment>
<feature type="compositionally biased region" description="Low complexity" evidence="10">
    <location>
        <begin position="510"/>
        <end position="527"/>
    </location>
</feature>
<protein>
    <recommendedName>
        <fullName evidence="15">Pheromone receptor</fullName>
    </recommendedName>
</protein>
<feature type="transmembrane region" description="Helical" evidence="11">
    <location>
        <begin position="183"/>
        <end position="204"/>
    </location>
</feature>
<feature type="transmembrane region" description="Helical" evidence="11">
    <location>
        <begin position="239"/>
        <end position="257"/>
    </location>
</feature>
<feature type="region of interest" description="Disordered" evidence="10">
    <location>
        <begin position="506"/>
        <end position="536"/>
    </location>
</feature>